<organism evidence="2 3">
    <name type="scientific">Azospirillum oleiclasticum</name>
    <dbReference type="NCBI Taxonomy" id="2735135"/>
    <lineage>
        <taxon>Bacteria</taxon>
        <taxon>Pseudomonadati</taxon>
        <taxon>Pseudomonadota</taxon>
        <taxon>Alphaproteobacteria</taxon>
        <taxon>Rhodospirillales</taxon>
        <taxon>Azospirillaceae</taxon>
        <taxon>Azospirillum</taxon>
    </lineage>
</organism>
<comment type="caution">
    <text evidence="2">The sequence shown here is derived from an EMBL/GenBank/DDBJ whole genome shotgun (WGS) entry which is preliminary data.</text>
</comment>
<feature type="domain" description="PepSY" evidence="1">
    <location>
        <begin position="50"/>
        <end position="102"/>
    </location>
</feature>
<gene>
    <name evidence="2" type="ORF">HND93_06210</name>
</gene>
<evidence type="ECO:0000259" key="1">
    <source>
        <dbReference type="Pfam" id="PF03413"/>
    </source>
</evidence>
<reference evidence="2 3" key="1">
    <citation type="submission" date="2020-05" db="EMBL/GenBank/DDBJ databases">
        <title>Azospirillum oleiclasticum sp. nov, a nitrogen-fixing and heavy crude oil-emulsifying bacterium isolated from the crude oil of Yumen Oilfield.</title>
        <authorList>
            <person name="Wu D."/>
            <person name="Cai M."/>
            <person name="Zhang X."/>
        </authorList>
    </citation>
    <scope>NUCLEOTIDE SEQUENCE [LARGE SCALE GENOMIC DNA]</scope>
    <source>
        <strain evidence="2 3">ROY-1-1-2</strain>
    </source>
</reference>
<dbReference type="EMBL" id="JABFDB010000002">
    <property type="protein sequence ID" value="NYZ19299.1"/>
    <property type="molecule type" value="Genomic_DNA"/>
</dbReference>
<evidence type="ECO:0000313" key="2">
    <source>
        <dbReference type="EMBL" id="NYZ19299.1"/>
    </source>
</evidence>
<accession>A0ABX2T509</accession>
<dbReference type="InterPro" id="IPR025711">
    <property type="entry name" value="PepSY"/>
</dbReference>
<evidence type="ECO:0000313" key="3">
    <source>
        <dbReference type="Proteomes" id="UP000584642"/>
    </source>
</evidence>
<dbReference type="Proteomes" id="UP000584642">
    <property type="component" value="Unassembled WGS sequence"/>
</dbReference>
<name>A0ABX2T509_9PROT</name>
<dbReference type="Gene3D" id="3.10.450.40">
    <property type="match status" value="1"/>
</dbReference>
<dbReference type="RefSeq" id="WP_180281058.1">
    <property type="nucleotide sequence ID" value="NZ_JABFDB010000002.1"/>
</dbReference>
<dbReference type="Pfam" id="PF03413">
    <property type="entry name" value="PepSY"/>
    <property type="match status" value="1"/>
</dbReference>
<proteinExistence type="predicted"/>
<keyword evidence="3" id="KW-1185">Reference proteome</keyword>
<sequence>MTRNRNRPFLAVATGVALTLAGPAGSVRADDHDRARAGVQSGELLPLRAVLDRVERDFVGRVLDVELEEEDGAAVYEIEILASGGRKIELVYDARSGRLLKAKGRDLESARRKPGAPP</sequence>
<protein>
    <submittedName>
        <fullName evidence="2">PepSY domain-containing protein</fullName>
    </submittedName>
</protein>